<evidence type="ECO:0000313" key="1">
    <source>
        <dbReference type="EMBL" id="VDK59505.1"/>
    </source>
</evidence>
<gene>
    <name evidence="1" type="ORF">GPUH_LOCUS7745</name>
</gene>
<dbReference type="WBParaSite" id="GPUH_0000775501-mRNA-1">
    <property type="protein sequence ID" value="GPUH_0000775501-mRNA-1"/>
    <property type="gene ID" value="GPUH_0000775501"/>
</dbReference>
<proteinExistence type="predicted"/>
<reference evidence="3" key="1">
    <citation type="submission" date="2016-06" db="UniProtKB">
        <authorList>
            <consortium name="WormBaseParasite"/>
        </authorList>
    </citation>
    <scope>IDENTIFICATION</scope>
</reference>
<protein>
    <submittedName>
        <fullName evidence="3">MFAP1 domain-containing protein</fullName>
    </submittedName>
</protein>
<evidence type="ECO:0000313" key="2">
    <source>
        <dbReference type="Proteomes" id="UP000271098"/>
    </source>
</evidence>
<organism evidence="3">
    <name type="scientific">Gongylonema pulchrum</name>
    <dbReference type="NCBI Taxonomy" id="637853"/>
    <lineage>
        <taxon>Eukaryota</taxon>
        <taxon>Metazoa</taxon>
        <taxon>Ecdysozoa</taxon>
        <taxon>Nematoda</taxon>
        <taxon>Chromadorea</taxon>
        <taxon>Rhabditida</taxon>
        <taxon>Spirurina</taxon>
        <taxon>Spiruromorpha</taxon>
        <taxon>Spiruroidea</taxon>
        <taxon>Gongylonematidae</taxon>
        <taxon>Gongylonema</taxon>
    </lineage>
</organism>
<dbReference type="OrthoDB" id="10263060at2759"/>
<keyword evidence="2" id="KW-1185">Reference proteome</keyword>
<dbReference type="AlphaFoldDB" id="A0A183DGA5"/>
<name>A0A183DGA5_9BILA</name>
<dbReference type="Proteomes" id="UP000271098">
    <property type="component" value="Unassembled WGS sequence"/>
</dbReference>
<evidence type="ECO:0000313" key="3">
    <source>
        <dbReference type="WBParaSite" id="GPUH_0000775501-mRNA-1"/>
    </source>
</evidence>
<sequence length="87" mass="10297">MVSGPKKKLITGIENETLLRLEKSKIKVKMNLEKQRDNDEESTDEVQYKEPEIDELVEQRTRELEQYVKHKKDRAVLEAKTQLRAND</sequence>
<reference evidence="1 2" key="2">
    <citation type="submission" date="2018-11" db="EMBL/GenBank/DDBJ databases">
        <authorList>
            <consortium name="Pathogen Informatics"/>
        </authorList>
    </citation>
    <scope>NUCLEOTIDE SEQUENCE [LARGE SCALE GENOMIC DNA]</scope>
</reference>
<dbReference type="EMBL" id="UYRT01020829">
    <property type="protein sequence ID" value="VDK59505.1"/>
    <property type="molecule type" value="Genomic_DNA"/>
</dbReference>
<accession>A0A183DGA5</accession>